<feature type="transmembrane region" description="Helical" evidence="2">
    <location>
        <begin position="21"/>
        <end position="45"/>
    </location>
</feature>
<name>A0A4U5UXN7_COLLU</name>
<keyword evidence="2" id="KW-1133">Transmembrane helix</keyword>
<proteinExistence type="inferred from homology"/>
<dbReference type="Proteomes" id="UP000298787">
    <property type="component" value="Chromosome 12"/>
</dbReference>
<dbReference type="AlphaFoldDB" id="A0A4U5UXN7"/>
<dbReference type="GO" id="GO:0042910">
    <property type="term" value="F:xenobiotic transmembrane transporter activity"/>
    <property type="evidence" value="ECO:0007669"/>
    <property type="project" value="InterPro"/>
</dbReference>
<feature type="transmembrane region" description="Helical" evidence="2">
    <location>
        <begin position="65"/>
        <end position="85"/>
    </location>
</feature>
<dbReference type="InterPro" id="IPR002528">
    <property type="entry name" value="MATE_fam"/>
</dbReference>
<accession>A0A4U5UXN7</accession>
<comment type="similarity">
    <text evidence="1">Belongs to the multi antimicrobial extrusion (MATE) (TC 2.A.66.1) family.</text>
</comment>
<dbReference type="GO" id="GO:0015297">
    <property type="term" value="F:antiporter activity"/>
    <property type="evidence" value="ECO:0007669"/>
    <property type="project" value="InterPro"/>
</dbReference>
<keyword evidence="4" id="KW-1185">Reference proteome</keyword>
<evidence type="ECO:0000256" key="2">
    <source>
        <dbReference type="SAM" id="Phobius"/>
    </source>
</evidence>
<dbReference type="STRING" id="240159.A0A4U5UXN7"/>
<gene>
    <name evidence="3" type="ORF">D9C73_013850</name>
</gene>
<keyword evidence="2" id="KW-0472">Membrane</keyword>
<protein>
    <submittedName>
        <fullName evidence="3">Multidrug and toxin extrusion protein 1</fullName>
    </submittedName>
</protein>
<keyword evidence="2" id="KW-0812">Transmembrane</keyword>
<dbReference type="GO" id="GO:0016020">
    <property type="term" value="C:membrane"/>
    <property type="evidence" value="ECO:0007669"/>
    <property type="project" value="InterPro"/>
</dbReference>
<organism evidence="3 4">
    <name type="scientific">Collichthys lucidus</name>
    <name type="common">Big head croaker</name>
    <name type="synonym">Sciaena lucida</name>
    <dbReference type="NCBI Taxonomy" id="240159"/>
    <lineage>
        <taxon>Eukaryota</taxon>
        <taxon>Metazoa</taxon>
        <taxon>Chordata</taxon>
        <taxon>Craniata</taxon>
        <taxon>Vertebrata</taxon>
        <taxon>Euteleostomi</taxon>
        <taxon>Actinopterygii</taxon>
        <taxon>Neopterygii</taxon>
        <taxon>Teleostei</taxon>
        <taxon>Neoteleostei</taxon>
        <taxon>Acanthomorphata</taxon>
        <taxon>Eupercaria</taxon>
        <taxon>Sciaenidae</taxon>
        <taxon>Collichthys</taxon>
    </lineage>
</organism>
<evidence type="ECO:0000313" key="4">
    <source>
        <dbReference type="Proteomes" id="UP000298787"/>
    </source>
</evidence>
<dbReference type="EMBL" id="CM014089">
    <property type="protein sequence ID" value="TKS79919.1"/>
    <property type="molecule type" value="Genomic_DNA"/>
</dbReference>
<evidence type="ECO:0000313" key="3">
    <source>
        <dbReference type="EMBL" id="TKS79919.1"/>
    </source>
</evidence>
<evidence type="ECO:0000256" key="1">
    <source>
        <dbReference type="ARBA" id="ARBA00010199"/>
    </source>
</evidence>
<reference evidence="3 4" key="1">
    <citation type="submission" date="2019-01" db="EMBL/GenBank/DDBJ databases">
        <title>Genome Assembly of Collichthys lucidus.</title>
        <authorList>
            <person name="Cai M."/>
            <person name="Xiao S."/>
        </authorList>
    </citation>
    <scope>NUCLEOTIDE SEQUENCE [LARGE SCALE GENOMIC DNA]</scope>
    <source>
        <strain evidence="3">JT15FE1705JMU</strain>
        <tissue evidence="3">Muscle</tissue>
    </source>
</reference>
<dbReference type="Pfam" id="PF01554">
    <property type="entry name" value="MatE"/>
    <property type="match status" value="1"/>
</dbReference>
<sequence length="151" mass="15988">MIFLIGFISVMFCGHLGETELVGVTLAISVINVTGISVAAGLASACDTLISQTYGSGNLNRVGVILQRGVLILLLACFPCWAILINTEPILLAVKQSPEVARNAIKVNTESVLCLNWQGKIWPQVITGVIGNVLNVAVNCIPLYVLDLGIV</sequence>
<dbReference type="PANTHER" id="PTHR11206">
    <property type="entry name" value="MULTIDRUG RESISTANCE PROTEIN"/>
    <property type="match status" value="1"/>
</dbReference>